<dbReference type="InterPro" id="IPR002589">
    <property type="entry name" value="Macro_dom"/>
</dbReference>
<dbReference type="PANTHER" id="PTHR11106">
    <property type="entry name" value="GANGLIOSIDE INDUCED DIFFERENTIATION ASSOCIATED PROTEIN 2-RELATED"/>
    <property type="match status" value="1"/>
</dbReference>
<evidence type="ECO:0000259" key="1">
    <source>
        <dbReference type="PROSITE" id="PS51154"/>
    </source>
</evidence>
<organism evidence="2 3">
    <name type="scientific">Anaeromyxobacter paludicola</name>
    <dbReference type="NCBI Taxonomy" id="2918171"/>
    <lineage>
        <taxon>Bacteria</taxon>
        <taxon>Pseudomonadati</taxon>
        <taxon>Myxococcota</taxon>
        <taxon>Myxococcia</taxon>
        <taxon>Myxococcales</taxon>
        <taxon>Cystobacterineae</taxon>
        <taxon>Anaeromyxobacteraceae</taxon>
        <taxon>Anaeromyxobacter</taxon>
    </lineage>
</organism>
<proteinExistence type="predicted"/>
<dbReference type="PROSITE" id="PS51154">
    <property type="entry name" value="MACRO"/>
    <property type="match status" value="1"/>
</dbReference>
<accession>A0ABM7XAL5</accession>
<dbReference type="NCBIfam" id="NF001664">
    <property type="entry name" value="PRK00431.1-6"/>
    <property type="match status" value="1"/>
</dbReference>
<dbReference type="InterPro" id="IPR043472">
    <property type="entry name" value="Macro_dom-like"/>
</dbReference>
<feature type="domain" description="Macro" evidence="1">
    <location>
        <begin position="1"/>
        <end position="182"/>
    </location>
</feature>
<gene>
    <name evidence="2" type="ORF">AMPC_20100</name>
</gene>
<dbReference type="EMBL" id="AP025592">
    <property type="protein sequence ID" value="BDG08897.1"/>
    <property type="molecule type" value="Genomic_DNA"/>
</dbReference>
<sequence>MPSFLDGRLEILHADITRLEVDAIVNAANPTLLGGGGVDGAIHRAAGPELLAECRTLGGARPGEVKVTGGYRLPARFVFHAVGPVWRREEEPAPGEEAPEDRILARCYGESLRLAAERELASLAFPAISTGVYGFPKARAARIALAQVREGLSRLEPLRRVILCCFSEADQALQEREAAALLALR</sequence>
<name>A0ABM7XAL5_9BACT</name>
<dbReference type="CDD" id="cd02908">
    <property type="entry name" value="Macro_OAADPr_deacetylase"/>
    <property type="match status" value="1"/>
</dbReference>
<dbReference type="Proteomes" id="UP001162734">
    <property type="component" value="Chromosome"/>
</dbReference>
<dbReference type="Pfam" id="PF01661">
    <property type="entry name" value="Macro"/>
    <property type="match status" value="1"/>
</dbReference>
<dbReference type="SMART" id="SM00506">
    <property type="entry name" value="A1pp"/>
    <property type="match status" value="1"/>
</dbReference>
<keyword evidence="3" id="KW-1185">Reference proteome</keyword>
<evidence type="ECO:0000313" key="3">
    <source>
        <dbReference type="Proteomes" id="UP001162734"/>
    </source>
</evidence>
<dbReference type="Gene3D" id="3.40.220.10">
    <property type="entry name" value="Leucine Aminopeptidase, subunit E, domain 1"/>
    <property type="match status" value="1"/>
</dbReference>
<dbReference type="PANTHER" id="PTHR11106:SF27">
    <property type="entry name" value="MACRO DOMAIN-CONTAINING PROTEIN"/>
    <property type="match status" value="1"/>
</dbReference>
<dbReference type="RefSeq" id="WP_248346202.1">
    <property type="nucleotide sequence ID" value="NZ_AP025592.1"/>
</dbReference>
<dbReference type="SUPFAM" id="SSF52949">
    <property type="entry name" value="Macro domain-like"/>
    <property type="match status" value="1"/>
</dbReference>
<evidence type="ECO:0000313" key="2">
    <source>
        <dbReference type="EMBL" id="BDG08897.1"/>
    </source>
</evidence>
<reference evidence="3" key="1">
    <citation type="journal article" date="2022" name="Int. J. Syst. Evol. Microbiol.">
        <title>Anaeromyxobacter oryzae sp. nov., Anaeromyxobacter diazotrophicus sp. nov. and Anaeromyxobacter paludicola sp. nov., isolated from paddy soils.</title>
        <authorList>
            <person name="Itoh H."/>
            <person name="Xu Z."/>
            <person name="Mise K."/>
            <person name="Masuda Y."/>
            <person name="Ushijima N."/>
            <person name="Hayakawa C."/>
            <person name="Shiratori Y."/>
            <person name="Senoo K."/>
        </authorList>
    </citation>
    <scope>NUCLEOTIDE SEQUENCE [LARGE SCALE GENOMIC DNA]</scope>
    <source>
        <strain evidence="3">Red630</strain>
    </source>
</reference>
<protein>
    <submittedName>
        <fullName evidence="2">Macro domain-containing protein</fullName>
    </submittedName>
</protein>